<dbReference type="InterPro" id="IPR033900">
    <property type="entry name" value="Gram_neg_porin_domain"/>
</dbReference>
<evidence type="ECO:0000256" key="5">
    <source>
        <dbReference type="ARBA" id="ARBA00022692"/>
    </source>
</evidence>
<dbReference type="RefSeq" id="WP_125244337.1">
    <property type="nucleotide sequence ID" value="NZ_RSED01000013.1"/>
</dbReference>
<feature type="domain" description="Porin" evidence="12">
    <location>
        <begin position="8"/>
        <end position="329"/>
    </location>
</feature>
<keyword evidence="10" id="KW-0998">Cell outer membrane</keyword>
<evidence type="ECO:0000256" key="6">
    <source>
        <dbReference type="ARBA" id="ARBA00022729"/>
    </source>
</evidence>
<comment type="subunit">
    <text evidence="2">Homotrimer.</text>
</comment>
<organism evidence="13 14">
    <name type="scientific">Aquabacterium soli</name>
    <dbReference type="NCBI Taxonomy" id="2493092"/>
    <lineage>
        <taxon>Bacteria</taxon>
        <taxon>Pseudomonadati</taxon>
        <taxon>Pseudomonadota</taxon>
        <taxon>Betaproteobacteria</taxon>
        <taxon>Burkholderiales</taxon>
        <taxon>Aquabacterium</taxon>
    </lineage>
</organism>
<evidence type="ECO:0000259" key="12">
    <source>
        <dbReference type="Pfam" id="PF13609"/>
    </source>
</evidence>
<dbReference type="PANTHER" id="PTHR34501">
    <property type="entry name" value="PROTEIN YDDL-RELATED"/>
    <property type="match status" value="1"/>
</dbReference>
<evidence type="ECO:0000256" key="2">
    <source>
        <dbReference type="ARBA" id="ARBA00011233"/>
    </source>
</evidence>
<name>A0A426V8K2_9BURK</name>
<dbReference type="InterPro" id="IPR023614">
    <property type="entry name" value="Porin_dom_sf"/>
</dbReference>
<accession>A0A426V8K2</accession>
<dbReference type="InterPro" id="IPR050298">
    <property type="entry name" value="Gram-neg_bact_OMP"/>
</dbReference>
<evidence type="ECO:0000256" key="4">
    <source>
        <dbReference type="ARBA" id="ARBA00022452"/>
    </source>
</evidence>
<evidence type="ECO:0000256" key="8">
    <source>
        <dbReference type="ARBA" id="ARBA00023114"/>
    </source>
</evidence>
<keyword evidence="6 11" id="KW-0732">Signal</keyword>
<dbReference type="InterPro" id="IPR001702">
    <property type="entry name" value="Porin_Gram-ve"/>
</dbReference>
<dbReference type="Pfam" id="PF13609">
    <property type="entry name" value="Porin_4"/>
    <property type="match status" value="1"/>
</dbReference>
<evidence type="ECO:0000256" key="9">
    <source>
        <dbReference type="ARBA" id="ARBA00023136"/>
    </source>
</evidence>
<dbReference type="EMBL" id="RSED01000013">
    <property type="protein sequence ID" value="RRS03245.1"/>
    <property type="molecule type" value="Genomic_DNA"/>
</dbReference>
<dbReference type="PRINTS" id="PR00182">
    <property type="entry name" value="ECOLNEIPORIN"/>
</dbReference>
<proteinExistence type="predicted"/>
<dbReference type="GO" id="GO:0015288">
    <property type="term" value="F:porin activity"/>
    <property type="evidence" value="ECO:0007669"/>
    <property type="project" value="UniProtKB-KW"/>
</dbReference>
<comment type="subcellular location">
    <subcellularLocation>
        <location evidence="1">Cell outer membrane</location>
        <topology evidence="1">Multi-pass membrane protein</topology>
    </subcellularLocation>
</comment>
<evidence type="ECO:0000313" key="14">
    <source>
        <dbReference type="Proteomes" id="UP000269265"/>
    </source>
</evidence>
<dbReference type="GO" id="GO:0034220">
    <property type="term" value="P:monoatomic ion transmembrane transport"/>
    <property type="evidence" value="ECO:0007669"/>
    <property type="project" value="InterPro"/>
</dbReference>
<keyword evidence="9" id="KW-0472">Membrane</keyword>
<evidence type="ECO:0000256" key="11">
    <source>
        <dbReference type="SAM" id="SignalP"/>
    </source>
</evidence>
<dbReference type="InterPro" id="IPR002299">
    <property type="entry name" value="Porin_Neis"/>
</dbReference>
<comment type="caution">
    <text evidence="13">The sequence shown here is derived from an EMBL/GenBank/DDBJ whole genome shotgun (WGS) entry which is preliminary data.</text>
</comment>
<dbReference type="CDD" id="cd00342">
    <property type="entry name" value="gram_neg_porins"/>
    <property type="match status" value="1"/>
</dbReference>
<protein>
    <submittedName>
        <fullName evidence="13">Porin</fullName>
    </submittedName>
</protein>
<evidence type="ECO:0000256" key="3">
    <source>
        <dbReference type="ARBA" id="ARBA00022448"/>
    </source>
</evidence>
<sequence length="349" mass="36729">MFSKKTAVAAAALLAAFAAQAQSQVSIYGNLDVSFGRFEEPSLLGDDDAVTAVESGSLRQSFIGFKGQEDLGGGLKAFFVLESGINVDTGSQDGNFWGRTSVVGLTGDFGTVALGNARNLVFLANDAFNPFRADSAMFSTSSFGFTNGPISTINAALAVAGTDISLSGLGSNWQNSITYTSPNLSGFTIAVQARLSENDDIDNGYAVALNYAAGPLALNATYEDAPITATSIALGTESADNKSWLLNASYDLGAAKLFAQYGQRDFEGFDDKYKFFQLGTSIPVSNSGSVLLSYSQGKLDDAKLQDLSLAYEHSISKRTSAYVGVNSTNIDGFEDERGTSFAVGVRHAF</sequence>
<keyword evidence="3" id="KW-0813">Transport</keyword>
<evidence type="ECO:0000256" key="1">
    <source>
        <dbReference type="ARBA" id="ARBA00004571"/>
    </source>
</evidence>
<dbReference type="SUPFAM" id="SSF56935">
    <property type="entry name" value="Porins"/>
    <property type="match status" value="1"/>
</dbReference>
<keyword evidence="5" id="KW-0812">Transmembrane</keyword>
<evidence type="ECO:0000256" key="7">
    <source>
        <dbReference type="ARBA" id="ARBA00023065"/>
    </source>
</evidence>
<keyword evidence="8" id="KW-0626">Porin</keyword>
<dbReference type="OrthoDB" id="8520696at2"/>
<keyword evidence="14" id="KW-1185">Reference proteome</keyword>
<evidence type="ECO:0000256" key="10">
    <source>
        <dbReference type="ARBA" id="ARBA00023237"/>
    </source>
</evidence>
<keyword evidence="4" id="KW-1134">Transmembrane beta strand</keyword>
<keyword evidence="7" id="KW-0406">Ion transport</keyword>
<gene>
    <name evidence="13" type="ORF">EIP75_16280</name>
</gene>
<reference evidence="13 14" key="1">
    <citation type="submission" date="2018-12" db="EMBL/GenBank/DDBJ databases">
        <title>The whole draft genome of Aquabacterium sp. SJQ9.</title>
        <authorList>
            <person name="Sun L."/>
            <person name="Gao X."/>
            <person name="Chen W."/>
            <person name="Huang K."/>
        </authorList>
    </citation>
    <scope>NUCLEOTIDE SEQUENCE [LARGE SCALE GENOMIC DNA]</scope>
    <source>
        <strain evidence="13 14">SJQ9</strain>
    </source>
</reference>
<dbReference type="AlphaFoldDB" id="A0A426V8K2"/>
<dbReference type="PANTHER" id="PTHR34501:SF9">
    <property type="entry name" value="MAJOR OUTER MEMBRANE PROTEIN P.IA"/>
    <property type="match status" value="1"/>
</dbReference>
<dbReference type="GO" id="GO:0046930">
    <property type="term" value="C:pore complex"/>
    <property type="evidence" value="ECO:0007669"/>
    <property type="project" value="UniProtKB-KW"/>
</dbReference>
<feature type="signal peptide" evidence="11">
    <location>
        <begin position="1"/>
        <end position="21"/>
    </location>
</feature>
<dbReference type="GO" id="GO:0009279">
    <property type="term" value="C:cell outer membrane"/>
    <property type="evidence" value="ECO:0007669"/>
    <property type="project" value="UniProtKB-SubCell"/>
</dbReference>
<dbReference type="Gene3D" id="2.40.160.10">
    <property type="entry name" value="Porin"/>
    <property type="match status" value="1"/>
</dbReference>
<evidence type="ECO:0000313" key="13">
    <source>
        <dbReference type="EMBL" id="RRS03245.1"/>
    </source>
</evidence>
<dbReference type="Proteomes" id="UP000269265">
    <property type="component" value="Unassembled WGS sequence"/>
</dbReference>
<dbReference type="PRINTS" id="PR00184">
    <property type="entry name" value="NEISSPPORIN"/>
</dbReference>
<feature type="chain" id="PRO_5019296741" evidence="11">
    <location>
        <begin position="22"/>
        <end position="349"/>
    </location>
</feature>